<organism evidence="2 3">
    <name type="scientific">Erwinia phage pEp_SNUABM_01</name>
    <dbReference type="NCBI Taxonomy" id="2601643"/>
    <lineage>
        <taxon>Viruses</taxon>
        <taxon>Duplodnaviria</taxon>
        <taxon>Heunggongvirae</taxon>
        <taxon>Uroviricota</taxon>
        <taxon>Caudoviricetes</taxon>
        <taxon>Vequintavirinae</taxon>
        <taxon>Henunavirus</taxon>
        <taxon>Henunavirus SNUABM01</taxon>
    </lineage>
</organism>
<name>A0A5J6DBS5_9CAUD</name>
<keyword evidence="3" id="KW-1185">Reference proteome</keyword>
<feature type="transmembrane region" description="Helical" evidence="1">
    <location>
        <begin position="42"/>
        <end position="62"/>
    </location>
</feature>
<proteinExistence type="predicted"/>
<dbReference type="EMBL" id="MN184887">
    <property type="protein sequence ID" value="QEQ94975.1"/>
    <property type="molecule type" value="Genomic_DNA"/>
</dbReference>
<evidence type="ECO:0000256" key="1">
    <source>
        <dbReference type="SAM" id="Phobius"/>
    </source>
</evidence>
<sequence length="65" mass="7563">MNFLKRYLQGFLLANLFSWAGVLAAMILISFITWSWDGFTGLSWSYIRFMTVWTGGMAFLFLPKK</sequence>
<keyword evidence="1" id="KW-1133">Transmembrane helix</keyword>
<accession>A0A5J6DBS5</accession>
<protein>
    <submittedName>
        <fullName evidence="2">Uncharacterized protein</fullName>
    </submittedName>
</protein>
<reference evidence="2 3" key="1">
    <citation type="submission" date="2019-07" db="EMBL/GenBank/DDBJ databases">
        <title>Complete genome sequence of bacteriophages infecting Erwinia pyrifoliae.</title>
        <authorList>
            <person name="Kim S.G."/>
            <person name="Park S.C."/>
        </authorList>
    </citation>
    <scope>NUCLEOTIDE SEQUENCE [LARGE SCALE GENOMIC DNA]</scope>
</reference>
<keyword evidence="1" id="KW-0472">Membrane</keyword>
<gene>
    <name evidence="2" type="ORF">pEpSNUABM01_149</name>
</gene>
<feature type="transmembrane region" description="Helical" evidence="1">
    <location>
        <begin position="12"/>
        <end position="36"/>
    </location>
</feature>
<keyword evidence="1" id="KW-0812">Transmembrane</keyword>
<dbReference type="Proteomes" id="UP000326545">
    <property type="component" value="Segment"/>
</dbReference>
<evidence type="ECO:0000313" key="3">
    <source>
        <dbReference type="Proteomes" id="UP000326545"/>
    </source>
</evidence>
<evidence type="ECO:0000313" key="2">
    <source>
        <dbReference type="EMBL" id="QEQ94975.1"/>
    </source>
</evidence>